<dbReference type="InterPro" id="IPR002902">
    <property type="entry name" value="GNK2"/>
</dbReference>
<dbReference type="Pfam" id="PF01657">
    <property type="entry name" value="Stress-antifung"/>
    <property type="match status" value="2"/>
</dbReference>
<keyword evidence="10" id="KW-1185">Reference proteome</keyword>
<dbReference type="FunCoup" id="A0A2G5E4Z2">
    <property type="interactions" value="129"/>
</dbReference>
<evidence type="ECO:0000256" key="2">
    <source>
        <dbReference type="ARBA" id="ARBA00022525"/>
    </source>
</evidence>
<evidence type="ECO:0000256" key="7">
    <source>
        <dbReference type="SAM" id="SignalP"/>
    </source>
</evidence>
<name>A0A2G5E4Z2_AQUCA</name>
<evidence type="ECO:0000256" key="4">
    <source>
        <dbReference type="ARBA" id="ARBA00022737"/>
    </source>
</evidence>
<evidence type="ECO:0000313" key="9">
    <source>
        <dbReference type="EMBL" id="PIA50796.1"/>
    </source>
</evidence>
<dbReference type="FunFam" id="3.30.430.20:FF:000009">
    <property type="entry name" value="Cysteine-rich receptor-like protein kinase 28"/>
    <property type="match status" value="1"/>
</dbReference>
<comment type="similarity">
    <text evidence="6">Belongs to the cysteine-rich repeat secretory protein family.</text>
</comment>
<sequence>MSSSNLVPLSILFFFTLLLQSAIGVDPLYHICSSSFNYSSGSTYDKNLNTLFNQLGNKVPHTGFRQSSVGHTQETAHGLALCRGDVSTADCKSCVSTAIAEIKKCCPNDKAAVIWYDACLLRYSNVNFLGTIDSENKVYLYNVQNVSGIESFNGKTRDFLSRLTDKAYRSPKLFATDEMSLNKIDKLYGLVQCTRDLSDLRCKKCLDDAINELPNCCDSKRGGRVIGGSCNFRYELYPFVISKK</sequence>
<proteinExistence type="inferred from homology"/>
<dbReference type="InterPro" id="IPR050581">
    <property type="entry name" value="CRR_secretory_protein"/>
</dbReference>
<dbReference type="PANTHER" id="PTHR32411">
    <property type="entry name" value="CYSTEINE-RICH REPEAT SECRETORY PROTEIN 38-RELATED"/>
    <property type="match status" value="1"/>
</dbReference>
<dbReference type="PANTHER" id="PTHR32411:SF43">
    <property type="entry name" value="CYSTEINE-RICH REPEAT SECRETORY PROTEIN 38"/>
    <property type="match status" value="1"/>
</dbReference>
<dbReference type="Proteomes" id="UP000230069">
    <property type="component" value="Unassembled WGS sequence"/>
</dbReference>
<keyword evidence="3 7" id="KW-0732">Signal</keyword>
<gene>
    <name evidence="9" type="ORF">AQUCO_01200208v1</name>
</gene>
<evidence type="ECO:0000259" key="8">
    <source>
        <dbReference type="PROSITE" id="PS51473"/>
    </source>
</evidence>
<evidence type="ECO:0000256" key="6">
    <source>
        <dbReference type="ARBA" id="ARBA00038515"/>
    </source>
</evidence>
<dbReference type="OrthoDB" id="696781at2759"/>
<dbReference type="EMBL" id="KZ305029">
    <property type="protein sequence ID" value="PIA50796.1"/>
    <property type="molecule type" value="Genomic_DNA"/>
</dbReference>
<feature type="domain" description="Gnk2-homologous" evidence="8">
    <location>
        <begin position="134"/>
        <end position="239"/>
    </location>
</feature>
<dbReference type="Gene3D" id="3.30.430.20">
    <property type="entry name" value="Gnk2 domain, C-X8-C-X2-C motif"/>
    <property type="match status" value="2"/>
</dbReference>
<dbReference type="InParanoid" id="A0A2G5E4Z2"/>
<feature type="chain" id="PRO_5013928988" description="Gnk2-homologous domain-containing protein" evidence="7">
    <location>
        <begin position="25"/>
        <end position="244"/>
    </location>
</feature>
<comment type="subcellular location">
    <subcellularLocation>
        <location evidence="1">Secreted</location>
    </subcellularLocation>
</comment>
<accession>A0A2G5E4Z2</accession>
<organism evidence="9 10">
    <name type="scientific">Aquilegia coerulea</name>
    <name type="common">Rocky mountain columbine</name>
    <dbReference type="NCBI Taxonomy" id="218851"/>
    <lineage>
        <taxon>Eukaryota</taxon>
        <taxon>Viridiplantae</taxon>
        <taxon>Streptophyta</taxon>
        <taxon>Embryophyta</taxon>
        <taxon>Tracheophyta</taxon>
        <taxon>Spermatophyta</taxon>
        <taxon>Magnoliopsida</taxon>
        <taxon>Ranunculales</taxon>
        <taxon>Ranunculaceae</taxon>
        <taxon>Thalictroideae</taxon>
        <taxon>Aquilegia</taxon>
    </lineage>
</organism>
<keyword evidence="5" id="KW-0325">Glycoprotein</keyword>
<dbReference type="GO" id="GO:0005576">
    <property type="term" value="C:extracellular region"/>
    <property type="evidence" value="ECO:0007669"/>
    <property type="project" value="UniProtKB-SubCell"/>
</dbReference>
<protein>
    <recommendedName>
        <fullName evidence="8">Gnk2-homologous domain-containing protein</fullName>
    </recommendedName>
</protein>
<evidence type="ECO:0000256" key="3">
    <source>
        <dbReference type="ARBA" id="ARBA00022729"/>
    </source>
</evidence>
<evidence type="ECO:0000313" key="10">
    <source>
        <dbReference type="Proteomes" id="UP000230069"/>
    </source>
</evidence>
<evidence type="ECO:0000256" key="5">
    <source>
        <dbReference type="ARBA" id="ARBA00023180"/>
    </source>
</evidence>
<dbReference type="PROSITE" id="PS51473">
    <property type="entry name" value="GNK2"/>
    <property type="match status" value="2"/>
</dbReference>
<dbReference type="CDD" id="cd23509">
    <property type="entry name" value="Gnk2-like"/>
    <property type="match status" value="2"/>
</dbReference>
<keyword evidence="2" id="KW-0964">Secreted</keyword>
<dbReference type="STRING" id="218851.A0A2G5E4Z2"/>
<evidence type="ECO:0000256" key="1">
    <source>
        <dbReference type="ARBA" id="ARBA00004613"/>
    </source>
</evidence>
<feature type="signal peptide" evidence="7">
    <location>
        <begin position="1"/>
        <end position="24"/>
    </location>
</feature>
<feature type="domain" description="Gnk2-homologous" evidence="8">
    <location>
        <begin position="26"/>
        <end position="128"/>
    </location>
</feature>
<dbReference type="AlphaFoldDB" id="A0A2G5E4Z2"/>
<keyword evidence="4" id="KW-0677">Repeat</keyword>
<dbReference type="FunFam" id="3.30.430.20:FF:000002">
    <property type="entry name" value="Cysteine-rich receptor-like protein kinase 10"/>
    <property type="match status" value="1"/>
</dbReference>
<reference evidence="9 10" key="1">
    <citation type="submission" date="2017-09" db="EMBL/GenBank/DDBJ databases">
        <title>WGS assembly of Aquilegia coerulea Goldsmith.</title>
        <authorList>
            <person name="Hodges S."/>
            <person name="Kramer E."/>
            <person name="Nordborg M."/>
            <person name="Tomkins J."/>
            <person name="Borevitz J."/>
            <person name="Derieg N."/>
            <person name="Yan J."/>
            <person name="Mihaltcheva S."/>
            <person name="Hayes R.D."/>
            <person name="Rokhsar D."/>
        </authorList>
    </citation>
    <scope>NUCLEOTIDE SEQUENCE [LARGE SCALE GENOMIC DNA]</scope>
    <source>
        <strain evidence="10">cv. Goldsmith</strain>
    </source>
</reference>
<dbReference type="InterPro" id="IPR038408">
    <property type="entry name" value="GNK2_sf"/>
</dbReference>